<reference evidence="1" key="1">
    <citation type="submission" date="2015-10" db="EMBL/GenBank/DDBJ databases">
        <authorList>
            <person name="Gilbert D.G."/>
        </authorList>
    </citation>
    <scope>NUCLEOTIDE SEQUENCE</scope>
</reference>
<dbReference type="Gene3D" id="3.40.50.150">
    <property type="entry name" value="Vaccinia Virus protein VP39"/>
    <property type="match status" value="1"/>
</dbReference>
<proteinExistence type="predicted"/>
<dbReference type="InterPro" id="IPR029063">
    <property type="entry name" value="SAM-dependent_MTases_sf"/>
</dbReference>
<dbReference type="SUPFAM" id="SSF53335">
    <property type="entry name" value="S-adenosyl-L-methionine-dependent methyltransferases"/>
    <property type="match status" value="1"/>
</dbReference>
<dbReference type="Gene3D" id="2.20.25.110">
    <property type="entry name" value="S-adenosyl-L-methionine-dependent methyltransferases"/>
    <property type="match status" value="1"/>
</dbReference>
<sequence>MSRNNKYQNNQRGKGTTLAGQADRYVLYEKAVQCVEAEIDMVDETFQSLRGRTARILREDFCGTANTSCEWVRRRDNNQAYAVDLDKKVIRWGEKHNISKLNDDAAGRIHLLNDDVLTVDVPPADMVLAMNFSYQLFKTRTQLRNYFGQVYTALVDDGVFFLDAFGGYETYREMEEETEHDDFTYVWDQSRYHPVTGDILCYIHFTFPDGSKINRAFAYDWRLWTLPELQELLTEAGFARTQVYWEGTDRKSGEGNGIYTPTKSGEADAAWICYLSAEK</sequence>
<evidence type="ECO:0000313" key="1">
    <source>
        <dbReference type="EMBL" id="CUS53616.1"/>
    </source>
</evidence>
<organism evidence="1">
    <name type="scientific">hydrothermal vent metagenome</name>
    <dbReference type="NCBI Taxonomy" id="652676"/>
    <lineage>
        <taxon>unclassified sequences</taxon>
        <taxon>metagenomes</taxon>
        <taxon>ecological metagenomes</taxon>
    </lineage>
</organism>
<gene>
    <name evidence="1" type="ORF">MGWOODY_XGa1521</name>
</gene>
<dbReference type="PANTHER" id="PTHR37211">
    <property type="entry name" value="EXPRESSED PROTEIN"/>
    <property type="match status" value="1"/>
</dbReference>
<dbReference type="EMBL" id="CZRL01000097">
    <property type="protein sequence ID" value="CUS53616.1"/>
    <property type="molecule type" value="Genomic_DNA"/>
</dbReference>
<dbReference type="PANTHER" id="PTHR37211:SF1">
    <property type="entry name" value="EXPRESSED PROTEIN"/>
    <property type="match status" value="1"/>
</dbReference>
<protein>
    <submittedName>
        <fullName evidence="1">Expressed protein</fullName>
    </submittedName>
</protein>
<accession>A0A161K6H9</accession>
<dbReference type="AlphaFoldDB" id="A0A161K6H9"/>
<name>A0A161K6H9_9ZZZZ</name>